<keyword evidence="1" id="KW-1133">Transmembrane helix</keyword>
<dbReference type="RefSeq" id="WP_188692242.1">
    <property type="nucleotide sequence ID" value="NZ_BMIR01000006.1"/>
</dbReference>
<feature type="transmembrane region" description="Helical" evidence="1">
    <location>
        <begin position="43"/>
        <end position="61"/>
    </location>
</feature>
<keyword evidence="3" id="KW-1185">Reference proteome</keyword>
<evidence type="ECO:0000313" key="3">
    <source>
        <dbReference type="Proteomes" id="UP000628775"/>
    </source>
</evidence>
<evidence type="ECO:0000313" key="2">
    <source>
        <dbReference type="EMBL" id="GGE39132.1"/>
    </source>
</evidence>
<dbReference type="AlphaFoldDB" id="A0A8J2VUR1"/>
<gene>
    <name evidence="2" type="ORF">GCM10011391_17420</name>
</gene>
<dbReference type="Proteomes" id="UP000628775">
    <property type="component" value="Unassembled WGS sequence"/>
</dbReference>
<keyword evidence="1" id="KW-0472">Membrane</keyword>
<sequence>MIENKLAAKPASSYKKVLAKLEHVKQSTEEWDPEKLVDHLSSLLFKGVLFFAVPYFIYILIKFLTMN</sequence>
<accession>A0A8J2VUR1</accession>
<name>A0A8J2VUR1_9BACL</name>
<reference evidence="2" key="2">
    <citation type="submission" date="2020-09" db="EMBL/GenBank/DDBJ databases">
        <authorList>
            <person name="Sun Q."/>
            <person name="Zhou Y."/>
        </authorList>
    </citation>
    <scope>NUCLEOTIDE SEQUENCE</scope>
    <source>
        <strain evidence="2">CGMCC 1.15371</strain>
    </source>
</reference>
<protein>
    <submittedName>
        <fullName evidence="2">Uncharacterized protein</fullName>
    </submittedName>
</protein>
<keyword evidence="1" id="KW-0812">Transmembrane</keyword>
<evidence type="ECO:0000256" key="1">
    <source>
        <dbReference type="SAM" id="Phobius"/>
    </source>
</evidence>
<dbReference type="EMBL" id="BMIR01000006">
    <property type="protein sequence ID" value="GGE39132.1"/>
    <property type="molecule type" value="Genomic_DNA"/>
</dbReference>
<organism evidence="2 3">
    <name type="scientific">Pullulanibacillus camelliae</name>
    <dbReference type="NCBI Taxonomy" id="1707096"/>
    <lineage>
        <taxon>Bacteria</taxon>
        <taxon>Bacillati</taxon>
        <taxon>Bacillota</taxon>
        <taxon>Bacilli</taxon>
        <taxon>Bacillales</taxon>
        <taxon>Sporolactobacillaceae</taxon>
        <taxon>Pullulanibacillus</taxon>
    </lineage>
</organism>
<reference evidence="2" key="1">
    <citation type="journal article" date="2014" name="Int. J. Syst. Evol. Microbiol.">
        <title>Complete genome sequence of Corynebacterium casei LMG S-19264T (=DSM 44701T), isolated from a smear-ripened cheese.</title>
        <authorList>
            <consortium name="US DOE Joint Genome Institute (JGI-PGF)"/>
            <person name="Walter F."/>
            <person name="Albersmeier A."/>
            <person name="Kalinowski J."/>
            <person name="Ruckert C."/>
        </authorList>
    </citation>
    <scope>NUCLEOTIDE SEQUENCE</scope>
    <source>
        <strain evidence="2">CGMCC 1.15371</strain>
    </source>
</reference>
<comment type="caution">
    <text evidence="2">The sequence shown here is derived from an EMBL/GenBank/DDBJ whole genome shotgun (WGS) entry which is preliminary data.</text>
</comment>
<proteinExistence type="predicted"/>